<reference evidence="3" key="2">
    <citation type="journal article" date="2021" name="J Anim Sci Technol">
        <title>Complete genome sequence of Paenibacillus konkukensis sp. nov. SK3146 as a potential probiotic strain.</title>
        <authorList>
            <person name="Jung H.I."/>
            <person name="Park S."/>
            <person name="Niu K.M."/>
            <person name="Lee S.W."/>
            <person name="Kothari D."/>
            <person name="Yi K.J."/>
            <person name="Kim S.K."/>
        </authorList>
    </citation>
    <scope>NUCLEOTIDE SEQUENCE</scope>
    <source>
        <strain evidence="3">SK3146</strain>
    </source>
</reference>
<feature type="domain" description="Spore protein YkvP/CgeB glycosyl transferase-like" evidence="2">
    <location>
        <begin position="227"/>
        <end position="375"/>
    </location>
</feature>
<organism evidence="3 4">
    <name type="scientific">Paenibacillus konkukensis</name>
    <dbReference type="NCBI Taxonomy" id="2020716"/>
    <lineage>
        <taxon>Bacteria</taxon>
        <taxon>Bacillati</taxon>
        <taxon>Bacillota</taxon>
        <taxon>Bacilli</taxon>
        <taxon>Bacillales</taxon>
        <taxon>Paenibacillaceae</taxon>
        <taxon>Paenibacillus</taxon>
    </lineage>
</organism>
<feature type="compositionally biased region" description="Low complexity" evidence="1">
    <location>
        <begin position="8"/>
        <end position="26"/>
    </location>
</feature>
<dbReference type="InterPro" id="IPR055259">
    <property type="entry name" value="YkvP/CgeB_Glyco_trans-like"/>
</dbReference>
<dbReference type="Gene3D" id="3.40.50.2000">
    <property type="entry name" value="Glycogen Phosphorylase B"/>
    <property type="match status" value="1"/>
</dbReference>
<protein>
    <submittedName>
        <fullName evidence="3">Spore protein YkvP</fullName>
    </submittedName>
</protein>
<proteinExistence type="predicted"/>
<evidence type="ECO:0000256" key="1">
    <source>
        <dbReference type="SAM" id="MobiDB-lite"/>
    </source>
</evidence>
<dbReference type="EMBL" id="CP027059">
    <property type="protein sequence ID" value="UQZ86634.1"/>
    <property type="molecule type" value="Genomic_DNA"/>
</dbReference>
<dbReference type="Proteomes" id="UP001057134">
    <property type="component" value="Chromosome"/>
</dbReference>
<evidence type="ECO:0000313" key="4">
    <source>
        <dbReference type="Proteomes" id="UP001057134"/>
    </source>
</evidence>
<feature type="region of interest" description="Disordered" evidence="1">
    <location>
        <begin position="1"/>
        <end position="31"/>
    </location>
</feature>
<name>A0ABY4RVG2_9BACL</name>
<gene>
    <name evidence="3" type="primary">ykvP_2</name>
    <name evidence="3" type="ORF">SK3146_05927</name>
</gene>
<dbReference type="SUPFAM" id="SSF53756">
    <property type="entry name" value="UDP-Glycosyltransferase/glycogen phosphorylase"/>
    <property type="match status" value="1"/>
</dbReference>
<dbReference type="Pfam" id="PF13524">
    <property type="entry name" value="Glyco_trans_1_2"/>
    <property type="match status" value="1"/>
</dbReference>
<evidence type="ECO:0000313" key="3">
    <source>
        <dbReference type="EMBL" id="UQZ86634.1"/>
    </source>
</evidence>
<accession>A0ABY4RVG2</accession>
<sequence>MRRGKKQTPAAATASPDADRTAAGAKAGRGAGRQLGWSHGYHLGRCEAIRAQIRPAAPAMRNLRVLYIPQGFHAIDHGIIGGLQHCVRELIVGTPQQMLSLAEEKRPDVLLVLNGLHVFPNDQGYQVGRIRELGIRTVIWFVDDPYFTDDTAAIARFYDVVLTHEQSCVSFYAGAGCRQVGYLPLAADTELFRPQHSGPEYRSDICFIGMAFWNRAAFFDRIAPFLATTDFVIAGGLWDRLVQHKLLRHRIRDGYVPIEETVKYYSGAKIVINLHRFHSHETDNRNSRNIPAHSVNPRTYEMAACGALQLTDGRSDLPRLYVPGQEIIVYHSPEDLIAKLKYYLSHESERQAIAYNALKRTLRDHSFMTRMDELLSMLGY</sequence>
<dbReference type="RefSeq" id="WP_249862154.1">
    <property type="nucleotide sequence ID" value="NZ_CP027059.1"/>
</dbReference>
<keyword evidence="4" id="KW-1185">Reference proteome</keyword>
<evidence type="ECO:0000259" key="2">
    <source>
        <dbReference type="Pfam" id="PF13524"/>
    </source>
</evidence>
<reference evidence="3" key="1">
    <citation type="submission" date="2018-02" db="EMBL/GenBank/DDBJ databases">
        <authorList>
            <person name="Kim S.-K."/>
            <person name="Jung H.-I."/>
            <person name="Lee S.-W."/>
        </authorList>
    </citation>
    <scope>NUCLEOTIDE SEQUENCE</scope>
    <source>
        <strain evidence="3">SK3146</strain>
    </source>
</reference>